<dbReference type="InterPro" id="IPR025380">
    <property type="entry name" value="DUF4369"/>
</dbReference>
<evidence type="ECO:0000313" key="3">
    <source>
        <dbReference type="Proteomes" id="UP001501496"/>
    </source>
</evidence>
<dbReference type="RefSeq" id="WP_344789512.1">
    <property type="nucleotide sequence ID" value="NZ_BAABCA010000008.1"/>
</dbReference>
<comment type="caution">
    <text evidence="2">The sequence shown here is derived from an EMBL/GenBank/DDBJ whole genome shotgun (WGS) entry which is preliminary data.</text>
</comment>
<dbReference type="EMBL" id="BAABCA010000008">
    <property type="protein sequence ID" value="GAA4239377.1"/>
    <property type="molecule type" value="Genomic_DNA"/>
</dbReference>
<dbReference type="PROSITE" id="PS51257">
    <property type="entry name" value="PROKAR_LIPOPROTEIN"/>
    <property type="match status" value="1"/>
</dbReference>
<keyword evidence="3" id="KW-1185">Reference proteome</keyword>
<dbReference type="Proteomes" id="UP001501496">
    <property type="component" value="Unassembled WGS sequence"/>
</dbReference>
<dbReference type="Pfam" id="PF14289">
    <property type="entry name" value="DUF4369"/>
    <property type="match status" value="1"/>
</dbReference>
<protein>
    <submittedName>
        <fullName evidence="2">DUF4369 domain-containing protein</fullName>
    </submittedName>
</protein>
<reference evidence="3" key="1">
    <citation type="journal article" date="2019" name="Int. J. Syst. Evol. Microbiol.">
        <title>The Global Catalogue of Microorganisms (GCM) 10K type strain sequencing project: providing services to taxonomists for standard genome sequencing and annotation.</title>
        <authorList>
            <consortium name="The Broad Institute Genomics Platform"/>
            <consortium name="The Broad Institute Genome Sequencing Center for Infectious Disease"/>
            <person name="Wu L."/>
            <person name="Ma J."/>
        </authorList>
    </citation>
    <scope>NUCLEOTIDE SEQUENCE [LARGE SCALE GENOMIC DNA]</scope>
    <source>
        <strain evidence="3">JCM 17630</strain>
    </source>
</reference>
<feature type="domain" description="DUF4369" evidence="1">
    <location>
        <begin position="26"/>
        <end position="121"/>
    </location>
</feature>
<name>A0ABP8CHF6_9FLAO</name>
<evidence type="ECO:0000259" key="1">
    <source>
        <dbReference type="Pfam" id="PF14289"/>
    </source>
</evidence>
<accession>A0ABP8CHF6</accession>
<sequence length="232" mass="26856">MRNISIFSILFLILFMSCSKETHDLTVKTTIKGLQKGTLYLKKVEDTLLVTVDSLVINGNTVFELHSELDSPEVFYLYLDKNSKEEDRITFFADKGVTEINTTLKNFVFDAKIKGSEQQKTLEDYRLMMTRFTNRNLELIKENFEAQTVNDTAKLKALKKEYDNSIKRKYLYTVNFALNNNDSEVAPFLALTEIYNAKYTFLDTINKMLTPKVKASKYGKELQAFVDEIKPE</sequence>
<gene>
    <name evidence="2" type="ORF">GCM10022291_33450</name>
</gene>
<proteinExistence type="predicted"/>
<organism evidence="2 3">
    <name type="scientific">Postechiella marina</name>
    <dbReference type="NCBI Taxonomy" id="943941"/>
    <lineage>
        <taxon>Bacteria</taxon>
        <taxon>Pseudomonadati</taxon>
        <taxon>Bacteroidota</taxon>
        <taxon>Flavobacteriia</taxon>
        <taxon>Flavobacteriales</taxon>
        <taxon>Flavobacteriaceae</taxon>
        <taxon>Postechiella</taxon>
    </lineage>
</organism>
<evidence type="ECO:0000313" key="2">
    <source>
        <dbReference type="EMBL" id="GAA4239377.1"/>
    </source>
</evidence>